<dbReference type="Proteomes" id="UP000268016">
    <property type="component" value="Unassembled WGS sequence"/>
</dbReference>
<comment type="caution">
    <text evidence="1">The sequence shown here is derived from an EMBL/GenBank/DDBJ whole genome shotgun (WGS) entry which is preliminary data.</text>
</comment>
<evidence type="ECO:0000313" key="1">
    <source>
        <dbReference type="EMBL" id="ROU03743.1"/>
    </source>
</evidence>
<gene>
    <name evidence="1" type="ORF">EAT49_05460</name>
</gene>
<dbReference type="OrthoDB" id="7471221at2"/>
<evidence type="ECO:0000313" key="2">
    <source>
        <dbReference type="Proteomes" id="UP000268016"/>
    </source>
</evidence>
<name>A0A3N2R8K6_9RHOB</name>
<dbReference type="RefSeq" id="WP_123641275.1">
    <property type="nucleotide sequence ID" value="NZ_ML119082.1"/>
</dbReference>
<reference evidence="1 2" key="1">
    <citation type="submission" date="2018-10" db="EMBL/GenBank/DDBJ databases">
        <title>Histidinibacterium lentulum gen. nov., sp. nov., a marine bacterium from the culture broth of Picochlorum sp. 122.</title>
        <authorList>
            <person name="Wang G."/>
        </authorList>
    </citation>
    <scope>NUCLEOTIDE SEQUENCE [LARGE SCALE GENOMIC DNA]</scope>
    <source>
        <strain evidence="1 2">B17</strain>
    </source>
</reference>
<accession>A0A3N2R8K6</accession>
<keyword evidence="2" id="KW-1185">Reference proteome</keyword>
<sequence length="182" mass="20929">MTEQKPEQIEREIEDERRSLAHTLDRLQARFTPEALVQRAEDRLRDDGGALMKGLQRRIAANPVATAVTTAGLAWLLFGPTKDEQRAWRMRHGTVPRGAAFERHRARAAAWLLSHDPDPDRSLRLARDKVAPEVAEMIDRLEFGTDDMPPEERARVRRARLRAISSRMAARRMRGRRQPARI</sequence>
<dbReference type="EMBL" id="RDRB01000002">
    <property type="protein sequence ID" value="ROU03743.1"/>
    <property type="molecule type" value="Genomic_DNA"/>
</dbReference>
<dbReference type="InterPro" id="IPR022062">
    <property type="entry name" value="DUF3618"/>
</dbReference>
<organism evidence="1 2">
    <name type="scientific">Histidinibacterium lentulum</name>
    <dbReference type="NCBI Taxonomy" id="2480588"/>
    <lineage>
        <taxon>Bacteria</taxon>
        <taxon>Pseudomonadati</taxon>
        <taxon>Pseudomonadota</taxon>
        <taxon>Alphaproteobacteria</taxon>
        <taxon>Rhodobacterales</taxon>
        <taxon>Paracoccaceae</taxon>
        <taxon>Histidinibacterium</taxon>
    </lineage>
</organism>
<dbReference type="AlphaFoldDB" id="A0A3N2R8K6"/>
<dbReference type="Pfam" id="PF12277">
    <property type="entry name" value="DUF3618"/>
    <property type="match status" value="1"/>
</dbReference>
<protein>
    <submittedName>
        <fullName evidence="1">DUF3618 domain-containing protein</fullName>
    </submittedName>
</protein>
<proteinExistence type="predicted"/>